<evidence type="ECO:0000256" key="2">
    <source>
        <dbReference type="ARBA" id="ARBA00022801"/>
    </source>
</evidence>
<dbReference type="PANTHER" id="PTHR43213:SF5">
    <property type="entry name" value="BIFUNCTIONAL DTTP_UTP PYROPHOSPHATASE_METHYLTRANSFERASE PROTEIN-RELATED"/>
    <property type="match status" value="1"/>
</dbReference>
<dbReference type="InterPro" id="IPR029001">
    <property type="entry name" value="ITPase-like_fam"/>
</dbReference>
<dbReference type="Pfam" id="PF02545">
    <property type="entry name" value="Maf"/>
    <property type="match status" value="1"/>
</dbReference>
<evidence type="ECO:0000313" key="4">
    <source>
        <dbReference type="Proteomes" id="UP000612055"/>
    </source>
</evidence>
<organism evidence="3 4">
    <name type="scientific">Edaphochlamys debaryana</name>
    <dbReference type="NCBI Taxonomy" id="47281"/>
    <lineage>
        <taxon>Eukaryota</taxon>
        <taxon>Viridiplantae</taxon>
        <taxon>Chlorophyta</taxon>
        <taxon>core chlorophytes</taxon>
        <taxon>Chlorophyceae</taxon>
        <taxon>CS clade</taxon>
        <taxon>Chlamydomonadales</taxon>
        <taxon>Chlamydomonadales incertae sedis</taxon>
        <taxon>Edaphochlamys</taxon>
    </lineage>
</organism>
<dbReference type="SUPFAM" id="SSF52972">
    <property type="entry name" value="ITPase-like"/>
    <property type="match status" value="1"/>
</dbReference>
<keyword evidence="4" id="KW-1185">Reference proteome</keyword>
<dbReference type="GO" id="GO:0047429">
    <property type="term" value="F:nucleoside triphosphate diphosphatase activity"/>
    <property type="evidence" value="ECO:0007669"/>
    <property type="project" value="InterPro"/>
</dbReference>
<evidence type="ECO:0008006" key="5">
    <source>
        <dbReference type="Google" id="ProtNLM"/>
    </source>
</evidence>
<comment type="cofactor">
    <cofactor evidence="1">
        <name>a divalent metal cation</name>
        <dbReference type="ChEBI" id="CHEBI:60240"/>
    </cofactor>
</comment>
<dbReference type="CDD" id="cd00555">
    <property type="entry name" value="Maf"/>
    <property type="match status" value="1"/>
</dbReference>
<protein>
    <recommendedName>
        <fullName evidence="5">Maf-like protein</fullName>
    </recommendedName>
</protein>
<dbReference type="PANTHER" id="PTHR43213">
    <property type="entry name" value="BIFUNCTIONAL DTTP/UTP PYROPHOSPHATASE/METHYLTRANSFERASE PROTEIN-RELATED"/>
    <property type="match status" value="1"/>
</dbReference>
<dbReference type="AlphaFoldDB" id="A0A835Y739"/>
<dbReference type="Proteomes" id="UP000612055">
    <property type="component" value="Unassembled WGS sequence"/>
</dbReference>
<accession>A0A835Y739</accession>
<evidence type="ECO:0000313" key="3">
    <source>
        <dbReference type="EMBL" id="KAG2495953.1"/>
    </source>
</evidence>
<name>A0A835Y739_9CHLO</name>
<evidence type="ECO:0000256" key="1">
    <source>
        <dbReference type="ARBA" id="ARBA00001968"/>
    </source>
</evidence>
<dbReference type="InterPro" id="IPR003697">
    <property type="entry name" value="Maf-like"/>
</dbReference>
<dbReference type="EMBL" id="JAEHOE010000021">
    <property type="protein sequence ID" value="KAG2495953.1"/>
    <property type="molecule type" value="Genomic_DNA"/>
</dbReference>
<gene>
    <name evidence="3" type="ORF">HYH03_005883</name>
</gene>
<dbReference type="PIRSF" id="PIRSF006305">
    <property type="entry name" value="Maf"/>
    <property type="match status" value="1"/>
</dbReference>
<dbReference type="OrthoDB" id="10267058at2759"/>
<reference evidence="3" key="1">
    <citation type="journal article" date="2020" name="bioRxiv">
        <title>Comparative genomics of Chlamydomonas.</title>
        <authorList>
            <person name="Craig R.J."/>
            <person name="Hasan A.R."/>
            <person name="Ness R.W."/>
            <person name="Keightley P.D."/>
        </authorList>
    </citation>
    <scope>NUCLEOTIDE SEQUENCE</scope>
    <source>
        <strain evidence="3">CCAP 11/70</strain>
    </source>
</reference>
<comment type="caution">
    <text evidence="3">The sequence shown here is derived from an EMBL/GenBank/DDBJ whole genome shotgun (WGS) entry which is preliminary data.</text>
</comment>
<dbReference type="NCBIfam" id="TIGR00172">
    <property type="entry name" value="maf"/>
    <property type="match status" value="1"/>
</dbReference>
<dbReference type="Gene3D" id="3.90.950.10">
    <property type="match status" value="1"/>
</dbReference>
<keyword evidence="2" id="KW-0378">Hydrolase</keyword>
<dbReference type="HAMAP" id="MF_00528">
    <property type="entry name" value="Maf"/>
    <property type="match status" value="1"/>
</dbReference>
<proteinExistence type="inferred from homology"/>
<sequence>MILQHVPALNAKRIILASASPRRRELLGNIGLKFEVMVSTFEETLPKHRFSYGGEYALETARHKALDVAAMCAQPGPGEVGGAPPRAVDMIISADTVVEANGEILEKPDDAEHAFRMISSLSGKEHQVHTGVVLLLPGVADPATGSPPLIRTFVATTDVTFDSLPDEAIRAYIATGEPYGKAGSYGIQGAAGAFVVGLKGCYHTVMGFPLHRFTKEVAALIEEGLLKL</sequence>